<dbReference type="Proteomes" id="UP001165205">
    <property type="component" value="Unassembled WGS sequence"/>
</dbReference>
<sequence length="229" mass="25092">MSESLPYPVQFALAVHFTKRAYAAERDILEGLQKAGFELDFGVDGAGISRAYMTRGGGYYIDVGCSPLIADGKIKVKRSPKGITGFNEHSLILEDGSSLEADIVVLATGYDNMRTTVRKILGDTVADRCKDVWDLDEEGEVNAVRSLAHLTLTVYPFLYPTIHSVSILSAQLAILTVIQMWRPSGHPGFWFHGGNLALCRIYSKFLALQIKAIEAGLVSQGQDQTQPKL</sequence>
<proteinExistence type="predicted"/>
<dbReference type="SUPFAM" id="SSF51905">
    <property type="entry name" value="FAD/NAD(P)-binding domain"/>
    <property type="match status" value="1"/>
</dbReference>
<dbReference type="Gene3D" id="3.50.50.60">
    <property type="entry name" value="FAD/NAD(P)-binding domain"/>
    <property type="match status" value="1"/>
</dbReference>
<protein>
    <submittedName>
        <fullName evidence="1">Unnamed protein product</fullName>
    </submittedName>
</protein>
<dbReference type="AlphaFoldDB" id="A0AAN5BVC9"/>
<accession>A0AAN5BVC9</accession>
<reference evidence="1" key="1">
    <citation type="submission" date="2023-04" db="EMBL/GenBank/DDBJ databases">
        <title>Aspergillus oryzae NBRC 4228.</title>
        <authorList>
            <person name="Ichikawa N."/>
            <person name="Sato H."/>
            <person name="Tonouchi N."/>
        </authorList>
    </citation>
    <scope>NUCLEOTIDE SEQUENCE</scope>
    <source>
        <strain evidence="1">NBRC 4228</strain>
    </source>
</reference>
<dbReference type="InterPro" id="IPR036188">
    <property type="entry name" value="FAD/NAD-bd_sf"/>
</dbReference>
<organism evidence="1 2">
    <name type="scientific">Aspergillus oryzae</name>
    <name type="common">Yellow koji mold</name>
    <dbReference type="NCBI Taxonomy" id="5062"/>
    <lineage>
        <taxon>Eukaryota</taxon>
        <taxon>Fungi</taxon>
        <taxon>Dikarya</taxon>
        <taxon>Ascomycota</taxon>
        <taxon>Pezizomycotina</taxon>
        <taxon>Eurotiomycetes</taxon>
        <taxon>Eurotiomycetidae</taxon>
        <taxon>Eurotiales</taxon>
        <taxon>Aspergillaceae</taxon>
        <taxon>Aspergillus</taxon>
        <taxon>Aspergillus subgen. Circumdati</taxon>
    </lineage>
</organism>
<name>A0AAN5BVC9_ASPOZ</name>
<comment type="caution">
    <text evidence="1">The sequence shown here is derived from an EMBL/GenBank/DDBJ whole genome shotgun (WGS) entry which is preliminary data.</text>
</comment>
<dbReference type="EMBL" id="BSYA01000041">
    <property type="protein sequence ID" value="GMG28072.1"/>
    <property type="molecule type" value="Genomic_DNA"/>
</dbReference>
<evidence type="ECO:0000313" key="2">
    <source>
        <dbReference type="Proteomes" id="UP001165205"/>
    </source>
</evidence>
<gene>
    <name evidence="1" type="ORF">Aory04_000456700</name>
</gene>
<evidence type="ECO:0000313" key="1">
    <source>
        <dbReference type="EMBL" id="GMG28072.1"/>
    </source>
</evidence>